<evidence type="ECO:0000313" key="1">
    <source>
        <dbReference type="EMBL" id="KAK1659645.1"/>
    </source>
</evidence>
<accession>A0AAJ0AAN9</accession>
<dbReference type="Pfam" id="PF17784">
    <property type="entry name" value="Sulfotransfer_4"/>
    <property type="match status" value="1"/>
</dbReference>
<evidence type="ECO:0008006" key="3">
    <source>
        <dbReference type="Google" id="ProtNLM"/>
    </source>
</evidence>
<dbReference type="SUPFAM" id="SSF52540">
    <property type="entry name" value="P-loop containing nucleoside triphosphate hydrolases"/>
    <property type="match status" value="1"/>
</dbReference>
<dbReference type="InterPro" id="IPR027417">
    <property type="entry name" value="P-loop_NTPase"/>
</dbReference>
<proteinExistence type="predicted"/>
<dbReference type="RefSeq" id="XP_060424409.1">
    <property type="nucleotide sequence ID" value="XM_060578449.1"/>
</dbReference>
<reference evidence="1" key="1">
    <citation type="submission" date="2021-06" db="EMBL/GenBank/DDBJ databases">
        <title>Comparative genomics, transcriptomics and evolutionary studies reveal genomic signatures of adaptation to plant cell wall in hemibiotrophic fungi.</title>
        <authorList>
            <consortium name="DOE Joint Genome Institute"/>
            <person name="Baroncelli R."/>
            <person name="Diaz J.F."/>
            <person name="Benocci T."/>
            <person name="Peng M."/>
            <person name="Battaglia E."/>
            <person name="Haridas S."/>
            <person name="Andreopoulos W."/>
            <person name="Labutti K."/>
            <person name="Pangilinan J."/>
            <person name="Floch G.L."/>
            <person name="Makela M.R."/>
            <person name="Henrissat B."/>
            <person name="Grigoriev I.V."/>
            <person name="Crouch J.A."/>
            <person name="De Vries R.P."/>
            <person name="Sukno S.A."/>
            <person name="Thon M.R."/>
        </authorList>
    </citation>
    <scope>NUCLEOTIDE SEQUENCE</scope>
    <source>
        <strain evidence="1">CBS 193.32</strain>
    </source>
</reference>
<evidence type="ECO:0000313" key="2">
    <source>
        <dbReference type="Proteomes" id="UP001224890"/>
    </source>
</evidence>
<comment type="caution">
    <text evidence="1">The sequence shown here is derived from an EMBL/GenBank/DDBJ whole genome shotgun (WGS) entry which is preliminary data.</text>
</comment>
<dbReference type="InterPro" id="IPR040632">
    <property type="entry name" value="Sulfotransfer_4"/>
</dbReference>
<protein>
    <recommendedName>
        <fullName evidence="3">P-loop containing nucleoside triphosphate hydrolase protein</fullName>
    </recommendedName>
</protein>
<gene>
    <name evidence="1" type="ORF">BDP55DRAFT_719730</name>
</gene>
<dbReference type="AlphaFoldDB" id="A0AAJ0AAN9"/>
<dbReference type="Proteomes" id="UP001224890">
    <property type="component" value="Unassembled WGS sequence"/>
</dbReference>
<dbReference type="Gene3D" id="3.40.50.300">
    <property type="entry name" value="P-loop containing nucleotide triphosphate hydrolases"/>
    <property type="match status" value="1"/>
</dbReference>
<organism evidence="1 2">
    <name type="scientific">Colletotrichum godetiae</name>
    <dbReference type="NCBI Taxonomy" id="1209918"/>
    <lineage>
        <taxon>Eukaryota</taxon>
        <taxon>Fungi</taxon>
        <taxon>Dikarya</taxon>
        <taxon>Ascomycota</taxon>
        <taxon>Pezizomycotina</taxon>
        <taxon>Sordariomycetes</taxon>
        <taxon>Hypocreomycetidae</taxon>
        <taxon>Glomerellales</taxon>
        <taxon>Glomerellaceae</taxon>
        <taxon>Colletotrichum</taxon>
        <taxon>Colletotrichum acutatum species complex</taxon>
    </lineage>
</organism>
<dbReference type="PANTHER" id="PTHR36978">
    <property type="entry name" value="P-LOOP CONTAINING NUCLEOTIDE TRIPHOSPHATE HYDROLASE"/>
    <property type="match status" value="1"/>
</dbReference>
<dbReference type="EMBL" id="JAHMHR010000058">
    <property type="protein sequence ID" value="KAK1659645.1"/>
    <property type="molecule type" value="Genomic_DNA"/>
</dbReference>
<keyword evidence="2" id="KW-1185">Reference proteome</keyword>
<sequence>MSQMQSEQEKHPELFRPDLNVDRRQCKHVVPLEVLALGMSKTGTSSMQRALMILGYSDVYYGFAMVSNIREVEMWMEGMHAKQTPKPGQQLFGRTEFDQLLGHCDMPANFFGSELVAAYPYSKVVLVECDIDSWYKSFDESIVTAAFNSVWPFLSWLRAKYVAENDDITFRWLKFTFDADTKKEVLEKACDGYRNHYATIRRETPPNRLLNYNLKDGWERLCLYGEAYLWTFPFRMSMIMRHTMRSFRSSSGRGLLRSRGRRHGLWYRD</sequence>
<dbReference type="GeneID" id="85462975"/>
<name>A0AAJ0AAN9_9PEZI</name>
<dbReference type="PANTHER" id="PTHR36978:SF4">
    <property type="entry name" value="P-LOOP CONTAINING NUCLEOSIDE TRIPHOSPHATE HYDROLASE PROTEIN"/>
    <property type="match status" value="1"/>
</dbReference>